<keyword evidence="8 13" id="KW-0566">Pantothenate biosynthesis</keyword>
<dbReference type="OrthoDB" id="9773087at2"/>
<keyword evidence="6 13" id="KW-0963">Cytoplasm</keyword>
<feature type="binding site" evidence="13">
    <location>
        <begin position="184"/>
        <end position="187"/>
    </location>
    <ligand>
        <name>ATP</name>
        <dbReference type="ChEBI" id="CHEBI:30616"/>
    </ligand>
</feature>
<dbReference type="CDD" id="cd00560">
    <property type="entry name" value="PanC"/>
    <property type="match status" value="1"/>
</dbReference>
<organism evidence="14 15">
    <name type="scientific">Falsihalocynthiibacter arcticus</name>
    <dbReference type="NCBI Taxonomy" id="1579316"/>
    <lineage>
        <taxon>Bacteria</taxon>
        <taxon>Pseudomonadati</taxon>
        <taxon>Pseudomonadota</taxon>
        <taxon>Alphaproteobacteria</taxon>
        <taxon>Rhodobacterales</taxon>
        <taxon>Roseobacteraceae</taxon>
        <taxon>Falsihalocynthiibacter</taxon>
    </lineage>
</organism>
<keyword evidence="7 13" id="KW-0436">Ligase</keyword>
<evidence type="ECO:0000256" key="6">
    <source>
        <dbReference type="ARBA" id="ARBA00022490"/>
    </source>
</evidence>
<gene>
    <name evidence="13" type="primary">panC</name>
    <name evidence="14" type="ORF">RC74_01410</name>
</gene>
<comment type="subcellular location">
    <subcellularLocation>
        <location evidence="1 13">Cytoplasm</location>
    </subcellularLocation>
</comment>
<dbReference type="FunFam" id="3.40.50.620:FF:000114">
    <property type="entry name" value="Pantothenate synthetase"/>
    <property type="match status" value="1"/>
</dbReference>
<evidence type="ECO:0000256" key="13">
    <source>
        <dbReference type="HAMAP-Rule" id="MF_00158"/>
    </source>
</evidence>
<feature type="binding site" evidence="13">
    <location>
        <position position="61"/>
    </location>
    <ligand>
        <name>(R)-pantoate</name>
        <dbReference type="ChEBI" id="CHEBI:15980"/>
    </ligand>
</feature>
<dbReference type="Gene3D" id="3.30.1300.10">
    <property type="entry name" value="Pantoate-beta-alanine ligase, C-terminal domain"/>
    <property type="match status" value="1"/>
</dbReference>
<feature type="binding site" evidence="13">
    <location>
        <position position="61"/>
    </location>
    <ligand>
        <name>beta-alanine</name>
        <dbReference type="ChEBI" id="CHEBI:57966"/>
    </ligand>
</feature>
<dbReference type="GO" id="GO:0015940">
    <property type="term" value="P:pantothenate biosynthetic process"/>
    <property type="evidence" value="ECO:0007669"/>
    <property type="project" value="UniProtKB-UniRule"/>
</dbReference>
<dbReference type="RefSeq" id="WP_039004439.1">
    <property type="nucleotide sequence ID" value="NZ_CP014327.1"/>
</dbReference>
<evidence type="ECO:0000256" key="10">
    <source>
        <dbReference type="ARBA" id="ARBA00022840"/>
    </source>
</evidence>
<evidence type="ECO:0000256" key="11">
    <source>
        <dbReference type="ARBA" id="ARBA00048258"/>
    </source>
</evidence>
<feature type="binding site" evidence="13">
    <location>
        <begin position="30"/>
        <end position="37"/>
    </location>
    <ligand>
        <name>ATP</name>
        <dbReference type="ChEBI" id="CHEBI:30616"/>
    </ligand>
</feature>
<dbReference type="EC" id="6.3.2.1" evidence="4 13"/>
<evidence type="ECO:0000256" key="2">
    <source>
        <dbReference type="ARBA" id="ARBA00004990"/>
    </source>
</evidence>
<evidence type="ECO:0000256" key="7">
    <source>
        <dbReference type="ARBA" id="ARBA00022598"/>
    </source>
</evidence>
<dbReference type="Gene3D" id="3.40.50.620">
    <property type="entry name" value="HUPs"/>
    <property type="match status" value="1"/>
</dbReference>
<evidence type="ECO:0000313" key="14">
    <source>
        <dbReference type="EMBL" id="AML50112.1"/>
    </source>
</evidence>
<dbReference type="PANTHER" id="PTHR21299">
    <property type="entry name" value="CYTIDYLATE KINASE/PANTOATE-BETA-ALANINE LIGASE"/>
    <property type="match status" value="1"/>
</dbReference>
<evidence type="ECO:0000256" key="12">
    <source>
        <dbReference type="ARBA" id="ARBA00055042"/>
    </source>
</evidence>
<dbReference type="InterPro" id="IPR042176">
    <property type="entry name" value="Pantoate_ligase_C"/>
</dbReference>
<dbReference type="PANTHER" id="PTHR21299:SF1">
    <property type="entry name" value="PANTOATE--BETA-ALANINE LIGASE"/>
    <property type="match status" value="1"/>
</dbReference>
<dbReference type="GO" id="GO:0004592">
    <property type="term" value="F:pantoate-beta-alanine ligase activity"/>
    <property type="evidence" value="ECO:0007669"/>
    <property type="project" value="UniProtKB-UniRule"/>
</dbReference>
<comment type="pathway">
    <text evidence="2 13">Cofactor biosynthesis; (R)-pantothenate biosynthesis; (R)-pantothenate from (R)-pantoate and beta-alanine: step 1/1.</text>
</comment>
<keyword evidence="9 13" id="KW-0547">Nucleotide-binding</keyword>
<feature type="binding site" evidence="13">
    <location>
        <position position="176"/>
    </location>
    <ligand>
        <name>ATP</name>
        <dbReference type="ChEBI" id="CHEBI:30616"/>
    </ligand>
</feature>
<comment type="miscellaneous">
    <text evidence="13">The reaction proceeds by a bi uni uni bi ping pong mechanism.</text>
</comment>
<evidence type="ECO:0000256" key="3">
    <source>
        <dbReference type="ARBA" id="ARBA00009256"/>
    </source>
</evidence>
<accession>A0A126UVL8</accession>
<dbReference type="AlphaFoldDB" id="A0A126UVL8"/>
<evidence type="ECO:0000256" key="9">
    <source>
        <dbReference type="ARBA" id="ARBA00022741"/>
    </source>
</evidence>
<dbReference type="InterPro" id="IPR003721">
    <property type="entry name" value="Pantoate_ligase"/>
</dbReference>
<comment type="catalytic activity">
    <reaction evidence="11 13">
        <text>(R)-pantoate + beta-alanine + ATP = (R)-pantothenate + AMP + diphosphate + H(+)</text>
        <dbReference type="Rhea" id="RHEA:10912"/>
        <dbReference type="ChEBI" id="CHEBI:15378"/>
        <dbReference type="ChEBI" id="CHEBI:15980"/>
        <dbReference type="ChEBI" id="CHEBI:29032"/>
        <dbReference type="ChEBI" id="CHEBI:30616"/>
        <dbReference type="ChEBI" id="CHEBI:33019"/>
        <dbReference type="ChEBI" id="CHEBI:57966"/>
        <dbReference type="ChEBI" id="CHEBI:456215"/>
        <dbReference type="EC" id="6.3.2.1"/>
    </reaction>
</comment>
<dbReference type="Pfam" id="PF02569">
    <property type="entry name" value="Pantoate_ligase"/>
    <property type="match status" value="1"/>
</dbReference>
<dbReference type="EMBL" id="CP014327">
    <property type="protein sequence ID" value="AML50112.1"/>
    <property type="molecule type" value="Genomic_DNA"/>
</dbReference>
<dbReference type="GO" id="GO:0005524">
    <property type="term" value="F:ATP binding"/>
    <property type="evidence" value="ECO:0007669"/>
    <property type="project" value="UniProtKB-KW"/>
</dbReference>
<dbReference type="SUPFAM" id="SSF52374">
    <property type="entry name" value="Nucleotidylyl transferase"/>
    <property type="match status" value="1"/>
</dbReference>
<evidence type="ECO:0000256" key="5">
    <source>
        <dbReference type="ARBA" id="ARBA00014155"/>
    </source>
</evidence>
<name>A0A126UVL8_9RHOB</name>
<evidence type="ECO:0000256" key="1">
    <source>
        <dbReference type="ARBA" id="ARBA00004496"/>
    </source>
</evidence>
<keyword evidence="15" id="KW-1185">Reference proteome</keyword>
<dbReference type="STRING" id="1579316.RC74_01410"/>
<feature type="binding site" evidence="13">
    <location>
        <begin position="147"/>
        <end position="150"/>
    </location>
    <ligand>
        <name>ATP</name>
        <dbReference type="ChEBI" id="CHEBI:30616"/>
    </ligand>
</feature>
<dbReference type="GO" id="GO:0005829">
    <property type="term" value="C:cytosol"/>
    <property type="evidence" value="ECO:0007669"/>
    <property type="project" value="TreeGrafter"/>
</dbReference>
<keyword evidence="10 13" id="KW-0067">ATP-binding</keyword>
<comment type="function">
    <text evidence="12 13">Catalyzes the condensation of pantoate with beta-alanine in an ATP-dependent reaction via a pantoyl-adenylate intermediate.</text>
</comment>
<dbReference type="KEGG" id="hat:RC74_01410"/>
<comment type="subunit">
    <text evidence="13">Homodimer.</text>
</comment>
<sequence>MEICRSIPKIRAYVASLRAEGKTVGLVPTMGALHAGHIALVKAVARHADNVIATIFVNPTQFGDAADLAKYPRTEDADLALLKAAGVAAVFMPQVDDIYPEGAETIVETTVLANMLHGLVRPGHYRGVATVVTKLFNIVGPDVAAFGEKDYQQLQVIRKMVRDLHIPIKILPVPTIREADGLAMSSRNTRLTPADRAAAVILSQALDVTEKAVQSGTTVSDLAKSIRATIATQLRGTLEGLDIVDDETLAPISGPITDPTAIMISVQFGDILLIDQRVATPR</sequence>
<evidence type="ECO:0000313" key="15">
    <source>
        <dbReference type="Proteomes" id="UP000070371"/>
    </source>
</evidence>
<reference evidence="14 15" key="1">
    <citation type="submission" date="2016-02" db="EMBL/GenBank/DDBJ databases">
        <title>Complete genome sequence of Halocynthiibacter arcticus PAMC 20958t from arctic marine sediment.</title>
        <authorList>
            <person name="Lee Y.M."/>
            <person name="Baek K."/>
            <person name="Lee H.K."/>
            <person name="Shin S.C."/>
        </authorList>
    </citation>
    <scope>NUCLEOTIDE SEQUENCE [LARGE SCALE GENOMIC DNA]</scope>
    <source>
        <strain evidence="14">PAMC 20958</strain>
    </source>
</reference>
<dbReference type="NCBIfam" id="TIGR00018">
    <property type="entry name" value="panC"/>
    <property type="match status" value="1"/>
</dbReference>
<proteinExistence type="inferred from homology"/>
<feature type="active site" description="Proton donor" evidence="13">
    <location>
        <position position="37"/>
    </location>
</feature>
<comment type="similarity">
    <text evidence="3 13">Belongs to the pantothenate synthetase family.</text>
</comment>
<evidence type="ECO:0000256" key="8">
    <source>
        <dbReference type="ARBA" id="ARBA00022655"/>
    </source>
</evidence>
<protein>
    <recommendedName>
        <fullName evidence="5 13">Pantothenate synthetase</fullName>
        <shortName evidence="13">PS</shortName>
        <ecNumber evidence="4 13">6.3.2.1</ecNumber>
    </recommendedName>
    <alternativeName>
        <fullName evidence="13">Pantoate--beta-alanine ligase</fullName>
    </alternativeName>
    <alternativeName>
        <fullName evidence="13">Pantoate-activating enzyme</fullName>
    </alternativeName>
</protein>
<dbReference type="HAMAP" id="MF_00158">
    <property type="entry name" value="PanC"/>
    <property type="match status" value="1"/>
</dbReference>
<dbReference type="Proteomes" id="UP000070371">
    <property type="component" value="Chromosome"/>
</dbReference>
<feature type="binding site" evidence="13">
    <location>
        <position position="153"/>
    </location>
    <ligand>
        <name>(R)-pantoate</name>
        <dbReference type="ChEBI" id="CHEBI:15980"/>
    </ligand>
</feature>
<dbReference type="InterPro" id="IPR014729">
    <property type="entry name" value="Rossmann-like_a/b/a_fold"/>
</dbReference>
<dbReference type="UniPathway" id="UPA00028">
    <property type="reaction ID" value="UER00005"/>
</dbReference>
<evidence type="ECO:0000256" key="4">
    <source>
        <dbReference type="ARBA" id="ARBA00012219"/>
    </source>
</evidence>